<dbReference type="GO" id="GO:0046872">
    <property type="term" value="F:metal ion binding"/>
    <property type="evidence" value="ECO:0007669"/>
    <property type="project" value="UniProtKB-KW"/>
</dbReference>
<dbReference type="PANTHER" id="PTHR11845">
    <property type="entry name" value="5'-DEOXYNUCLEOTIDASE HDDC2"/>
    <property type="match status" value="1"/>
</dbReference>
<dbReference type="GO" id="GO:0002953">
    <property type="term" value="F:5'-deoxynucleotidase activity"/>
    <property type="evidence" value="ECO:0007669"/>
    <property type="project" value="InterPro"/>
</dbReference>
<comment type="caution">
    <text evidence="4">The sequence shown here is derived from an EMBL/GenBank/DDBJ whole genome shotgun (WGS) entry which is preliminary data.</text>
</comment>
<keyword evidence="1" id="KW-0479">Metal-binding</keyword>
<protein>
    <submittedName>
        <fullName evidence="4">HD domain-containing protein</fullName>
    </submittedName>
</protein>
<dbReference type="SUPFAM" id="SSF109604">
    <property type="entry name" value="HD-domain/PDEase-like"/>
    <property type="match status" value="1"/>
</dbReference>
<dbReference type="AlphaFoldDB" id="A0A9D0ZSK3"/>
<organism evidence="4 5">
    <name type="scientific">Candidatus Limivivens merdigallinarum</name>
    <dbReference type="NCBI Taxonomy" id="2840859"/>
    <lineage>
        <taxon>Bacteria</taxon>
        <taxon>Bacillati</taxon>
        <taxon>Bacillota</taxon>
        <taxon>Clostridia</taxon>
        <taxon>Lachnospirales</taxon>
        <taxon>Lachnospiraceae</taxon>
        <taxon>Lachnospiraceae incertae sedis</taxon>
        <taxon>Candidatus Limivivens</taxon>
    </lineage>
</organism>
<dbReference type="GO" id="GO:0005737">
    <property type="term" value="C:cytoplasm"/>
    <property type="evidence" value="ECO:0007669"/>
    <property type="project" value="TreeGrafter"/>
</dbReference>
<dbReference type="Gene3D" id="1.10.3210.10">
    <property type="entry name" value="Hypothetical protein af1432"/>
    <property type="match status" value="1"/>
</dbReference>
<dbReference type="InterPro" id="IPR039356">
    <property type="entry name" value="YfbR/HDDC2"/>
</dbReference>
<evidence type="ECO:0000256" key="2">
    <source>
        <dbReference type="ARBA" id="ARBA00022801"/>
    </source>
</evidence>
<evidence type="ECO:0000313" key="5">
    <source>
        <dbReference type="Proteomes" id="UP000886886"/>
    </source>
</evidence>
<dbReference type="Pfam" id="PF13023">
    <property type="entry name" value="HD_3"/>
    <property type="match status" value="1"/>
</dbReference>
<feature type="domain" description="HD" evidence="3">
    <location>
        <begin position="18"/>
        <end position="180"/>
    </location>
</feature>
<evidence type="ECO:0000259" key="3">
    <source>
        <dbReference type="Pfam" id="PF13023"/>
    </source>
</evidence>
<dbReference type="Proteomes" id="UP000886886">
    <property type="component" value="Unassembled WGS sequence"/>
</dbReference>
<dbReference type="InterPro" id="IPR006674">
    <property type="entry name" value="HD_domain"/>
</dbReference>
<proteinExistence type="predicted"/>
<gene>
    <name evidence="4" type="ORF">IAB26_00160</name>
</gene>
<evidence type="ECO:0000256" key="1">
    <source>
        <dbReference type="ARBA" id="ARBA00022723"/>
    </source>
</evidence>
<reference evidence="4" key="1">
    <citation type="submission" date="2020-10" db="EMBL/GenBank/DDBJ databases">
        <authorList>
            <person name="Gilroy R."/>
        </authorList>
    </citation>
    <scope>NUCLEOTIDE SEQUENCE</scope>
    <source>
        <strain evidence="4">ChiSjej3B21-11622</strain>
    </source>
</reference>
<accession>A0A9D0ZSK3</accession>
<keyword evidence="2" id="KW-0378">Hydrolase</keyword>
<name>A0A9D0ZSK3_9FIRM</name>
<sequence length="204" mass="23509">MEDKKERLKKQMDFLLEIDKEKTIRRQTLLADGSRQETDAEHAWHMAVMCGLLSEYANEKIDVARTMLMVLTHDLVEIDAGDTYAYDEKGNASKKERERKAADRIYALLPEDQAKMARELWEEFEEGKTPEAKFANTLDKIQPVLLNDAAGGISWRAHGVSDRQILGRNRNTHLGSETLWEYTRELIEQNIENGTIRKAENSDE</sequence>
<dbReference type="PANTHER" id="PTHR11845:SF13">
    <property type="entry name" value="5'-DEOXYNUCLEOTIDASE HDDC2"/>
    <property type="match status" value="1"/>
</dbReference>
<evidence type="ECO:0000313" key="4">
    <source>
        <dbReference type="EMBL" id="HIQ94959.1"/>
    </source>
</evidence>
<reference evidence="4" key="2">
    <citation type="journal article" date="2021" name="PeerJ">
        <title>Extensive microbial diversity within the chicken gut microbiome revealed by metagenomics and culture.</title>
        <authorList>
            <person name="Gilroy R."/>
            <person name="Ravi A."/>
            <person name="Getino M."/>
            <person name="Pursley I."/>
            <person name="Horton D.L."/>
            <person name="Alikhan N.F."/>
            <person name="Baker D."/>
            <person name="Gharbi K."/>
            <person name="Hall N."/>
            <person name="Watson M."/>
            <person name="Adriaenssens E.M."/>
            <person name="Foster-Nyarko E."/>
            <person name="Jarju S."/>
            <person name="Secka A."/>
            <person name="Antonio M."/>
            <person name="Oren A."/>
            <person name="Chaudhuri R.R."/>
            <person name="La Ragione R."/>
            <person name="Hildebrand F."/>
            <person name="Pallen M.J."/>
        </authorList>
    </citation>
    <scope>NUCLEOTIDE SEQUENCE</scope>
    <source>
        <strain evidence="4">ChiSjej3B21-11622</strain>
    </source>
</reference>
<dbReference type="EMBL" id="DVFT01000002">
    <property type="protein sequence ID" value="HIQ94959.1"/>
    <property type="molecule type" value="Genomic_DNA"/>
</dbReference>